<dbReference type="Gene3D" id="3.40.710.10">
    <property type="entry name" value="DD-peptidase/beta-lactamase superfamily"/>
    <property type="match status" value="1"/>
</dbReference>
<dbReference type="GeneID" id="26304613"/>
<protein>
    <submittedName>
        <fullName evidence="2">Beta-lactamase</fullName>
    </submittedName>
</protein>
<organism evidence="2">
    <name type="scientific">Pseudozyma antarctica</name>
    <name type="common">Yeast</name>
    <name type="synonym">Candida antarctica</name>
    <dbReference type="NCBI Taxonomy" id="84753"/>
    <lineage>
        <taxon>Eukaryota</taxon>
        <taxon>Fungi</taxon>
        <taxon>Dikarya</taxon>
        <taxon>Basidiomycota</taxon>
        <taxon>Ustilaginomycotina</taxon>
        <taxon>Ustilaginomycetes</taxon>
        <taxon>Ustilaginales</taxon>
        <taxon>Ustilaginaceae</taxon>
        <taxon>Moesziomyces</taxon>
    </lineage>
</organism>
<evidence type="ECO:0000313" key="3">
    <source>
        <dbReference type="Proteomes" id="UP000053758"/>
    </source>
</evidence>
<dbReference type="PANTHER" id="PTHR43283:SF3">
    <property type="entry name" value="BETA-LACTAMASE FAMILY PROTEIN (AFU_ORTHOLOGUE AFUA_5G07500)"/>
    <property type="match status" value="1"/>
</dbReference>
<reference evidence="2" key="1">
    <citation type="submission" date="2014-07" db="EMBL/GenBank/DDBJ databases">
        <title>Draft genome sequence of the yeast Pseudozyma antarctica JCM 10317 known as a producer of lipase B which used in a wide range of industrial applications.</title>
        <authorList>
            <person name="Morita T."/>
            <person name="Saika A."/>
            <person name="Koike H."/>
        </authorList>
    </citation>
    <scope>NUCLEOTIDE SEQUENCE</scope>
    <source>
        <strain evidence="2">JCM 10317</strain>
    </source>
</reference>
<dbReference type="InterPro" id="IPR012338">
    <property type="entry name" value="Beta-lactam/transpept-like"/>
</dbReference>
<name>A0A081CG85_PSEA2</name>
<dbReference type="EMBL" id="DF830076">
    <property type="protein sequence ID" value="GAK65681.1"/>
    <property type="molecule type" value="Genomic_DNA"/>
</dbReference>
<evidence type="ECO:0000313" key="2">
    <source>
        <dbReference type="EMBL" id="GAK65681.1"/>
    </source>
</evidence>
<dbReference type="InterPro" id="IPR050789">
    <property type="entry name" value="Diverse_Enzym_Activities"/>
</dbReference>
<dbReference type="Pfam" id="PF00144">
    <property type="entry name" value="Beta-lactamase"/>
    <property type="match status" value="1"/>
</dbReference>
<dbReference type="HOGENOM" id="CLU_020027_11_1_1"/>
<dbReference type="RefSeq" id="XP_014656344.1">
    <property type="nucleotide sequence ID" value="XM_014800858.1"/>
</dbReference>
<dbReference type="PANTHER" id="PTHR43283">
    <property type="entry name" value="BETA-LACTAMASE-RELATED"/>
    <property type="match status" value="1"/>
</dbReference>
<dbReference type="Proteomes" id="UP000053758">
    <property type="component" value="Unassembled WGS sequence"/>
</dbReference>
<feature type="domain" description="Beta-lactamase-related" evidence="1">
    <location>
        <begin position="18"/>
        <end position="375"/>
    </location>
</feature>
<evidence type="ECO:0000259" key="1">
    <source>
        <dbReference type="Pfam" id="PF00144"/>
    </source>
</evidence>
<dbReference type="AlphaFoldDB" id="A0A081CG85"/>
<gene>
    <name evidence="2" type="ORF">PAN0_009c3899</name>
</gene>
<keyword evidence="3" id="KW-1185">Reference proteome</keyword>
<proteinExistence type="predicted"/>
<dbReference type="InterPro" id="IPR001466">
    <property type="entry name" value="Beta-lactam-related"/>
</dbReference>
<sequence length="468" mass="51278">MSMQDTVQKVLDAATADISQPNAVPGAVMYIADKTGKQVAWAAAGVKQAGKPDPMTTDSVFWVASCTKLITAIACLQLVEQGKLNLQDDVTKYLPEMAEVKMIDGSKPKRVPTVWNCLTHTCGLGYSFFNPALKALEDKKGRKVIDAFDASKQSIMGPYVTEPGSEWEYGMGIDWAGQVVERVSGLSLNDYFQKHIFAPLGIKNASFLPKTAGLADKLVGSHYRNPDGIISPNEHWLNQQESKIEVHYGGAGLWANAAEYCQILVALLNGGTHPKTGGKILTPESVEELVKPQLDDKLAADMDREFPNTDPTLTNYFEGCTVKGVPKNWALGGMRLTVQHPMFKYSDKSLFWCGIQNSYWWADFKDGTCGMIQSQIGPFLDMGTLGILAQIEPQVHAAYANVLAADALDTVEHEQQHRLDEQHEEVASTALADALDEAEDDGNNDMDASFNDPLSPYGHIDLGRARRH</sequence>
<dbReference type="SUPFAM" id="SSF56601">
    <property type="entry name" value="beta-lactamase/transpeptidase-like"/>
    <property type="match status" value="1"/>
</dbReference>
<accession>A0A081CG85</accession>